<dbReference type="GO" id="GO:0016787">
    <property type="term" value="F:hydrolase activity"/>
    <property type="evidence" value="ECO:0007669"/>
    <property type="project" value="InterPro"/>
</dbReference>
<dbReference type="AlphaFoldDB" id="A0A6J6G455"/>
<reference evidence="2" key="1">
    <citation type="submission" date="2020-05" db="EMBL/GenBank/DDBJ databases">
        <authorList>
            <person name="Chiriac C."/>
            <person name="Salcher M."/>
            <person name="Ghai R."/>
            <person name="Kavagutti S V."/>
        </authorList>
    </citation>
    <scope>NUCLEOTIDE SEQUENCE</scope>
</reference>
<accession>A0A6J6G455</accession>
<evidence type="ECO:0000259" key="1">
    <source>
        <dbReference type="Pfam" id="PF01738"/>
    </source>
</evidence>
<evidence type="ECO:0000313" key="2">
    <source>
        <dbReference type="EMBL" id="CAB4591648.1"/>
    </source>
</evidence>
<dbReference type="Gene3D" id="3.40.50.1820">
    <property type="entry name" value="alpha/beta hydrolase"/>
    <property type="match status" value="1"/>
</dbReference>
<gene>
    <name evidence="2" type="ORF">UFOPK1722_01671</name>
</gene>
<organism evidence="2">
    <name type="scientific">freshwater metagenome</name>
    <dbReference type="NCBI Taxonomy" id="449393"/>
    <lineage>
        <taxon>unclassified sequences</taxon>
        <taxon>metagenomes</taxon>
        <taxon>ecological metagenomes</taxon>
    </lineage>
</organism>
<dbReference type="EMBL" id="CAEZTS010000185">
    <property type="protein sequence ID" value="CAB4591648.1"/>
    <property type="molecule type" value="Genomic_DNA"/>
</dbReference>
<protein>
    <submittedName>
        <fullName evidence="2">Unannotated protein</fullName>
    </submittedName>
</protein>
<dbReference type="PANTHER" id="PTHR46623">
    <property type="entry name" value="CARBOXYMETHYLENEBUTENOLIDASE-RELATED"/>
    <property type="match status" value="1"/>
</dbReference>
<dbReference type="Pfam" id="PF01738">
    <property type="entry name" value="DLH"/>
    <property type="match status" value="1"/>
</dbReference>
<feature type="domain" description="Dienelactone hydrolase" evidence="1">
    <location>
        <begin position="24"/>
        <end position="220"/>
    </location>
</feature>
<name>A0A6J6G455_9ZZZZ</name>
<proteinExistence type="predicted"/>
<dbReference type="InterPro" id="IPR029058">
    <property type="entry name" value="AB_hydrolase_fold"/>
</dbReference>
<dbReference type="InterPro" id="IPR002925">
    <property type="entry name" value="Dienelactn_hydro"/>
</dbReference>
<dbReference type="SUPFAM" id="SSF53474">
    <property type="entry name" value="alpha/beta-Hydrolases"/>
    <property type="match status" value="1"/>
</dbReference>
<sequence length="222" mass="23466">MGEMISFQSNGSECGGYLADGGGAGVIVIQEWWGLVPHIRDVADRFAAAGYTALAPDLYHGQSSTEPDGAGKLMMGLNLARAAKDLSGAVDELTKRTGTPKVGVVGYCMGGALTLMLACERPDAVVAAAPYYGVIGWPTAQPDWTKLAAKVVGEYAEEDDFASPDKVWGLEADLRALGKDVAMHVHPGTHHAFFNDTRPDVYNDGAAKTAFARTLDLFTSTL</sequence>
<dbReference type="PANTHER" id="PTHR46623:SF6">
    <property type="entry name" value="ALPHA_BETA-HYDROLASES SUPERFAMILY PROTEIN"/>
    <property type="match status" value="1"/>
</dbReference>
<dbReference type="InterPro" id="IPR051049">
    <property type="entry name" value="Dienelactone_hydrolase-like"/>
</dbReference>